<dbReference type="SMART" id="SM00506">
    <property type="entry name" value="A1pp"/>
    <property type="match status" value="1"/>
</dbReference>
<keyword evidence="3" id="KW-1185">Reference proteome</keyword>
<dbReference type="InterPro" id="IPR043472">
    <property type="entry name" value="Macro_dom-like"/>
</dbReference>
<dbReference type="InterPro" id="IPR002589">
    <property type="entry name" value="Macro_dom"/>
</dbReference>
<evidence type="ECO:0000313" key="2">
    <source>
        <dbReference type="EMBL" id="KAL0973863.1"/>
    </source>
</evidence>
<protein>
    <recommendedName>
        <fullName evidence="1">Macro domain-containing protein</fullName>
    </recommendedName>
</protein>
<dbReference type="NCBIfam" id="NF001664">
    <property type="entry name" value="PRK00431.1-6"/>
    <property type="match status" value="1"/>
</dbReference>
<feature type="domain" description="Macro" evidence="1">
    <location>
        <begin position="186"/>
        <end position="367"/>
    </location>
</feature>
<name>A0ABD0WPS2_UMBPY</name>
<evidence type="ECO:0000313" key="3">
    <source>
        <dbReference type="Proteomes" id="UP001557470"/>
    </source>
</evidence>
<dbReference type="CDD" id="cd02908">
    <property type="entry name" value="Macro_OAADPr_deacetylase"/>
    <property type="match status" value="1"/>
</dbReference>
<sequence>MAFHMSTLSSCFKALAPLFRCADYHTTNIGSCSKFRNTFSFATRQLNSPVGQSSVNSSPAKCKGLLKPVGIQLAIRLKTFLSTTIAKSFLGLNKRLTFRSKHISLYRIALGALGMTTVAPHASPHLALAGSEKLNLDSANGDWKEVKERLLSMNLKERRENYRTATYQVIEDVPLWTPKADDSGKKLFFKRNEALDLKISLFRGDITKLEIDCIVNAANKTLLGGGGVDGAIHRTAGPLLKNECAELLGCETGEAKITGGYGLPAKYVIHTVGPIVMGAVGKEEENRLRECYRHSLEKATENKLRTVAFPCISTGVYGYPPDQAVHIALETVRKYLDEHHAKLDRVIFCVFLPSDAELYLKTLPLYFPPGLPLKNKL</sequence>
<dbReference type="PROSITE" id="PS51154">
    <property type="entry name" value="MACRO"/>
    <property type="match status" value="1"/>
</dbReference>
<organism evidence="2 3">
    <name type="scientific">Umbra pygmaea</name>
    <name type="common">Eastern mudminnow</name>
    <dbReference type="NCBI Taxonomy" id="75934"/>
    <lineage>
        <taxon>Eukaryota</taxon>
        <taxon>Metazoa</taxon>
        <taxon>Chordata</taxon>
        <taxon>Craniata</taxon>
        <taxon>Vertebrata</taxon>
        <taxon>Euteleostomi</taxon>
        <taxon>Actinopterygii</taxon>
        <taxon>Neopterygii</taxon>
        <taxon>Teleostei</taxon>
        <taxon>Protacanthopterygii</taxon>
        <taxon>Esociformes</taxon>
        <taxon>Umbridae</taxon>
        <taxon>Umbra</taxon>
    </lineage>
</organism>
<dbReference type="AlphaFoldDB" id="A0ABD0WPS2"/>
<dbReference type="Gene3D" id="3.40.220.10">
    <property type="entry name" value="Leucine Aminopeptidase, subunit E, domain 1"/>
    <property type="match status" value="1"/>
</dbReference>
<dbReference type="SUPFAM" id="SSF52949">
    <property type="entry name" value="Macro domain-like"/>
    <property type="match status" value="1"/>
</dbReference>
<accession>A0ABD0WPS2</accession>
<dbReference type="EMBL" id="JAGEUA010000006">
    <property type="protein sequence ID" value="KAL0973863.1"/>
    <property type="molecule type" value="Genomic_DNA"/>
</dbReference>
<reference evidence="2 3" key="1">
    <citation type="submission" date="2024-06" db="EMBL/GenBank/DDBJ databases">
        <authorList>
            <person name="Pan Q."/>
            <person name="Wen M."/>
            <person name="Jouanno E."/>
            <person name="Zahm M."/>
            <person name="Klopp C."/>
            <person name="Cabau C."/>
            <person name="Louis A."/>
            <person name="Berthelot C."/>
            <person name="Parey E."/>
            <person name="Roest Crollius H."/>
            <person name="Montfort J."/>
            <person name="Robinson-Rechavi M."/>
            <person name="Bouchez O."/>
            <person name="Lampietro C."/>
            <person name="Lopez Roques C."/>
            <person name="Donnadieu C."/>
            <person name="Postlethwait J."/>
            <person name="Bobe J."/>
            <person name="Verreycken H."/>
            <person name="Guiguen Y."/>
        </authorList>
    </citation>
    <scope>NUCLEOTIDE SEQUENCE [LARGE SCALE GENOMIC DNA]</scope>
    <source>
        <strain evidence="2">Up_M1</strain>
        <tissue evidence="2">Testis</tissue>
    </source>
</reference>
<dbReference type="Proteomes" id="UP001557470">
    <property type="component" value="Unassembled WGS sequence"/>
</dbReference>
<comment type="caution">
    <text evidence="2">The sequence shown here is derived from an EMBL/GenBank/DDBJ whole genome shotgun (WGS) entry which is preliminary data.</text>
</comment>
<dbReference type="Pfam" id="PF01661">
    <property type="entry name" value="Macro"/>
    <property type="match status" value="1"/>
</dbReference>
<dbReference type="PANTHER" id="PTHR11106:SF93">
    <property type="entry name" value="ADP-RIBOSE GLYCOHYDROLASE MACROD1"/>
    <property type="match status" value="1"/>
</dbReference>
<gene>
    <name evidence="2" type="ORF">UPYG_G00212170</name>
</gene>
<proteinExistence type="predicted"/>
<evidence type="ECO:0000259" key="1">
    <source>
        <dbReference type="PROSITE" id="PS51154"/>
    </source>
</evidence>
<dbReference type="PANTHER" id="PTHR11106">
    <property type="entry name" value="GANGLIOSIDE INDUCED DIFFERENTIATION ASSOCIATED PROTEIN 2-RELATED"/>
    <property type="match status" value="1"/>
</dbReference>